<name>A0A225E433_9BACT</name>
<gene>
    <name evidence="2" type="ORF">FRUB_02181</name>
</gene>
<dbReference type="Proteomes" id="UP000214646">
    <property type="component" value="Unassembled WGS sequence"/>
</dbReference>
<dbReference type="EMBL" id="NIDE01000003">
    <property type="protein sequence ID" value="OWK44249.1"/>
    <property type="molecule type" value="Genomic_DNA"/>
</dbReference>
<evidence type="ECO:0000313" key="2">
    <source>
        <dbReference type="EMBL" id="OWK44249.1"/>
    </source>
</evidence>
<evidence type="ECO:0000256" key="1">
    <source>
        <dbReference type="SAM" id="MobiDB-lite"/>
    </source>
</evidence>
<reference evidence="3" key="1">
    <citation type="submission" date="2017-06" db="EMBL/GenBank/DDBJ databases">
        <title>Genome analysis of Fimbriiglobus ruber SP5, the first member of the order Planctomycetales with confirmed chitinolytic capability.</title>
        <authorList>
            <person name="Ravin N.V."/>
            <person name="Rakitin A.L."/>
            <person name="Ivanova A.A."/>
            <person name="Beletsky A.V."/>
            <person name="Kulichevskaya I.S."/>
            <person name="Mardanov A.V."/>
            <person name="Dedysh S.N."/>
        </authorList>
    </citation>
    <scope>NUCLEOTIDE SEQUENCE [LARGE SCALE GENOMIC DNA]</scope>
    <source>
        <strain evidence="3">SP5</strain>
    </source>
</reference>
<keyword evidence="3" id="KW-1185">Reference proteome</keyword>
<sequence>MCGRGSGSWRYIRSPPTKRTRPNGPNRWVWQIFLASLRATGTITSPFGRTRNSLAWPDGIVPTRTGLMPSQAQLPHLVIRDLQAPLIVSPQQHGFHLQACFGSRVLNIAQQDQPRTQGLAGPVDADKAEQPMLNRVPLGATAGVVAHRHLQVEGVSQPFLQLTLPHPRPTAITATRVRQDQEFGSVRETTATVALPPRDNRIDRKLRRVGRFAHVHVTAVVLYQVDAIRGGPALGVTEEVISVDLVRLVAPGLPILLEVADQLFFLGIHADDRPARFQEPPLLVGDVAELTIPIGVRWAGKPFPIRLQRVLEFVEQTPDGLGVDGMASLGQQLAQSLQAQTHPPLFRHRVAAGVIDQQGYQVSLQDRIFFSKGGRPAPGRRTRPGGRLAKADPNSWRPRRMVWTWRPVMEDTRRSPPWPMRWASQAASQRRCCSLSRLRSKLSCRWTSLLGWSVAWRQSGHRHW</sequence>
<feature type="region of interest" description="Disordered" evidence="1">
    <location>
        <begin position="1"/>
        <end position="23"/>
    </location>
</feature>
<comment type="caution">
    <text evidence="2">The sequence shown here is derived from an EMBL/GenBank/DDBJ whole genome shotgun (WGS) entry which is preliminary data.</text>
</comment>
<proteinExistence type="predicted"/>
<feature type="region of interest" description="Disordered" evidence="1">
    <location>
        <begin position="373"/>
        <end position="393"/>
    </location>
</feature>
<accession>A0A225E433</accession>
<evidence type="ECO:0000313" key="3">
    <source>
        <dbReference type="Proteomes" id="UP000214646"/>
    </source>
</evidence>
<protein>
    <submittedName>
        <fullName evidence="2">Uncharacterized protein</fullName>
    </submittedName>
</protein>
<organism evidence="2 3">
    <name type="scientific">Fimbriiglobus ruber</name>
    <dbReference type="NCBI Taxonomy" id="1908690"/>
    <lineage>
        <taxon>Bacteria</taxon>
        <taxon>Pseudomonadati</taxon>
        <taxon>Planctomycetota</taxon>
        <taxon>Planctomycetia</taxon>
        <taxon>Gemmatales</taxon>
        <taxon>Gemmataceae</taxon>
        <taxon>Fimbriiglobus</taxon>
    </lineage>
</organism>
<dbReference type="AlphaFoldDB" id="A0A225E433"/>